<feature type="domain" description="Transglutaminase-like" evidence="1">
    <location>
        <begin position="403"/>
        <end position="467"/>
    </location>
</feature>
<dbReference type="EMBL" id="LR586016">
    <property type="protein sequence ID" value="VIP03258.1"/>
    <property type="molecule type" value="Genomic_DNA"/>
</dbReference>
<dbReference type="RefSeq" id="WP_162658343.1">
    <property type="nucleotide sequence ID" value="NZ_LR593887.1"/>
</dbReference>
<reference evidence="2" key="1">
    <citation type="submission" date="2019-04" db="EMBL/GenBank/DDBJ databases">
        <authorList>
            <consortium name="Science for Life Laboratories"/>
        </authorList>
    </citation>
    <scope>NUCLEOTIDE SEQUENCE</scope>
    <source>
        <strain evidence="2">MBLW1</strain>
    </source>
</reference>
<keyword evidence="3" id="KW-1185">Reference proteome</keyword>
<accession>A0A6C2YNQ8</accession>
<proteinExistence type="predicted"/>
<keyword evidence="2" id="KW-0645">Protease</keyword>
<dbReference type="Gene3D" id="3.10.620.30">
    <property type="match status" value="1"/>
</dbReference>
<dbReference type="EMBL" id="LR593887">
    <property type="protein sequence ID" value="VTS03862.1"/>
    <property type="molecule type" value="Genomic_DNA"/>
</dbReference>
<dbReference type="GO" id="GO:0008233">
    <property type="term" value="F:peptidase activity"/>
    <property type="evidence" value="ECO:0007669"/>
    <property type="project" value="UniProtKB-KW"/>
</dbReference>
<dbReference type="AlphaFoldDB" id="A0A6C2YNQ8"/>
<evidence type="ECO:0000259" key="1">
    <source>
        <dbReference type="SMART" id="SM00460"/>
    </source>
</evidence>
<dbReference type="Pfam" id="PF01841">
    <property type="entry name" value="Transglut_core"/>
    <property type="match status" value="1"/>
</dbReference>
<dbReference type="InterPro" id="IPR002931">
    <property type="entry name" value="Transglutaminase-like"/>
</dbReference>
<dbReference type="SMART" id="SM00460">
    <property type="entry name" value="TGc"/>
    <property type="match status" value="1"/>
</dbReference>
<dbReference type="InterPro" id="IPR038765">
    <property type="entry name" value="Papain-like_cys_pep_sf"/>
</dbReference>
<evidence type="ECO:0000313" key="3">
    <source>
        <dbReference type="Proteomes" id="UP000464378"/>
    </source>
</evidence>
<dbReference type="KEGG" id="tim:GMBLW1_07020"/>
<sequence>MRMMQCWQSLLSVLVWTIWILVPTAARAEEPLQSKLLFENWEVALLDGNRVGYVHFTVHEDSANGVKALRATKSMKLSVLRGGNVATIQADTGTYETADGTVLGVFMTQALGQNQSLQMTGAVEGKELILEVEDRVKNEKRIPWPEGVVGLLKETRLLREKKAKPGDEIDYLYFEPTIAAIVKIRVNVGEKEVLTFDNGTKRELLRIQSKAERIANVQLPGMTAWIDPMTYQTLVSEVELPGLGRLRMVRSTKENATARVEPKALKTDLLATQSIPLGERVNQLHAQGGIVYRITLSGDDDVTSAFSKDARQSIENVQKNSFELHVQAVRKPKAVEKVEPAAKEFLESNYFINSNDDRVKQLAKMAVAGAADDWQKSLQIEKFVRQNMRAVNFGEAMATADHVARTLSGDCTEFAMLAAAMCRAEGIPSRTAVGLIYVDSAERPVLAFHMWTEVYVKGQWLAIDATRANGGVGPGHLKISDHSWYETRSVTPLLPVMRVLLAKPQAKILSATAPE</sequence>
<dbReference type="PANTHER" id="PTHR33490">
    <property type="entry name" value="BLR5614 PROTEIN-RELATED"/>
    <property type="match status" value="1"/>
</dbReference>
<name>A0A6C2YNQ8_9BACT</name>
<dbReference type="SUPFAM" id="SSF54001">
    <property type="entry name" value="Cysteine proteinases"/>
    <property type="match status" value="1"/>
</dbReference>
<gene>
    <name evidence="2" type="ORF">GMBLW1_07020</name>
</gene>
<dbReference type="GO" id="GO:0006508">
    <property type="term" value="P:proteolysis"/>
    <property type="evidence" value="ECO:0007669"/>
    <property type="project" value="UniProtKB-KW"/>
</dbReference>
<evidence type="ECO:0000313" key="2">
    <source>
        <dbReference type="EMBL" id="VIP03258.1"/>
    </source>
</evidence>
<keyword evidence="2" id="KW-0378">Hydrolase</keyword>
<dbReference type="InParanoid" id="A0A6C2YNQ8"/>
<organism evidence="2">
    <name type="scientific">Tuwongella immobilis</name>
    <dbReference type="NCBI Taxonomy" id="692036"/>
    <lineage>
        <taxon>Bacteria</taxon>
        <taxon>Pseudomonadati</taxon>
        <taxon>Planctomycetota</taxon>
        <taxon>Planctomycetia</taxon>
        <taxon>Gemmatales</taxon>
        <taxon>Gemmataceae</taxon>
        <taxon>Tuwongella</taxon>
    </lineage>
</organism>
<protein>
    <recommendedName>
        <fullName evidence="1">Transglutaminase-like domain-containing protein</fullName>
    </recommendedName>
</protein>
<dbReference type="Proteomes" id="UP000464378">
    <property type="component" value="Chromosome"/>
</dbReference>